<dbReference type="InterPro" id="IPR026021">
    <property type="entry name" value="YdjA-like"/>
</dbReference>
<dbReference type="Proteomes" id="UP001226020">
    <property type="component" value="Unassembled WGS sequence"/>
</dbReference>
<organism evidence="10 11">
    <name type="scientific">Phocoenobacter atlanticus subsp. atlanticus</name>
    <dbReference type="NCBI Taxonomy" id="3061285"/>
    <lineage>
        <taxon>Bacteria</taxon>
        <taxon>Pseudomonadati</taxon>
        <taxon>Pseudomonadota</taxon>
        <taxon>Gammaproteobacteria</taxon>
        <taxon>Pasteurellales</taxon>
        <taxon>Pasteurellaceae</taxon>
        <taxon>Phocoenobacter</taxon>
        <taxon>Phocoenobacter atlanticus</taxon>
    </lineage>
</organism>
<dbReference type="CDD" id="cd02135">
    <property type="entry name" value="YdjA-like"/>
    <property type="match status" value="1"/>
</dbReference>
<accession>A0AAW8CDR5</accession>
<keyword evidence="4 7" id="KW-0521">NADP</keyword>
<evidence type="ECO:0000256" key="3">
    <source>
        <dbReference type="ARBA" id="ARBA00022643"/>
    </source>
</evidence>
<dbReference type="EC" id="1.-.-.-" evidence="7"/>
<comment type="cofactor">
    <cofactor evidence="8">
        <name>FMN</name>
        <dbReference type="ChEBI" id="CHEBI:58210"/>
    </cofactor>
    <text evidence="8">Binds 1 FMN per subunit.</text>
</comment>
<dbReference type="RefSeq" id="WP_306351161.1">
    <property type="nucleotide sequence ID" value="NZ_JASAWV010000004.1"/>
</dbReference>
<evidence type="ECO:0000256" key="1">
    <source>
        <dbReference type="ARBA" id="ARBA00007118"/>
    </source>
</evidence>
<feature type="binding site" evidence="8">
    <location>
        <position position="36"/>
    </location>
    <ligand>
        <name>FMN</name>
        <dbReference type="ChEBI" id="CHEBI:58210"/>
        <note>ligand shared between dimeric partners</note>
    </ligand>
</feature>
<evidence type="ECO:0000256" key="2">
    <source>
        <dbReference type="ARBA" id="ARBA00022630"/>
    </source>
</evidence>
<keyword evidence="6 7" id="KW-0520">NAD</keyword>
<protein>
    <recommendedName>
        <fullName evidence="7">Putative NAD(P)H nitroreductase</fullName>
        <ecNumber evidence="7">1.-.-.-</ecNumber>
    </recommendedName>
</protein>
<evidence type="ECO:0000259" key="9">
    <source>
        <dbReference type="Pfam" id="PF00881"/>
    </source>
</evidence>
<dbReference type="AlphaFoldDB" id="A0AAW8CDR5"/>
<dbReference type="PANTHER" id="PTHR43821:SF1">
    <property type="entry name" value="NAD(P)H NITROREDUCTASE YDJA-RELATED"/>
    <property type="match status" value="1"/>
</dbReference>
<dbReference type="PIRSF" id="PIRSF000232">
    <property type="entry name" value="YdjA"/>
    <property type="match status" value="1"/>
</dbReference>
<dbReference type="InterPro" id="IPR029479">
    <property type="entry name" value="Nitroreductase"/>
</dbReference>
<feature type="binding site" description="in other chain" evidence="8">
    <location>
        <begin position="132"/>
        <end position="134"/>
    </location>
    <ligand>
        <name>FMN</name>
        <dbReference type="ChEBI" id="CHEBI:58210"/>
        <note>ligand shared between dimeric partners</note>
    </ligand>
</feature>
<dbReference type="PANTHER" id="PTHR43821">
    <property type="entry name" value="NAD(P)H NITROREDUCTASE YDJA-RELATED"/>
    <property type="match status" value="1"/>
</dbReference>
<dbReference type="GO" id="GO:0016491">
    <property type="term" value="F:oxidoreductase activity"/>
    <property type="evidence" value="ECO:0007669"/>
    <property type="project" value="UniProtKB-UniRule"/>
</dbReference>
<dbReference type="InterPro" id="IPR000415">
    <property type="entry name" value="Nitroreductase-like"/>
</dbReference>
<evidence type="ECO:0000256" key="5">
    <source>
        <dbReference type="ARBA" id="ARBA00023002"/>
    </source>
</evidence>
<dbReference type="InterPro" id="IPR052530">
    <property type="entry name" value="NAD(P)H_nitroreductase"/>
</dbReference>
<keyword evidence="5 7" id="KW-0560">Oxidoreductase</keyword>
<dbReference type="Gene3D" id="3.40.109.10">
    <property type="entry name" value="NADH Oxidase"/>
    <property type="match status" value="1"/>
</dbReference>
<proteinExistence type="inferred from homology"/>
<evidence type="ECO:0000256" key="4">
    <source>
        <dbReference type="ARBA" id="ARBA00022857"/>
    </source>
</evidence>
<evidence type="ECO:0000313" key="10">
    <source>
        <dbReference type="EMBL" id="MDP8148099.1"/>
    </source>
</evidence>
<reference evidence="10 11" key="1">
    <citation type="journal article" date="2023" name="Front. Microbiol.">
        <title>Phylogeography and host specificity of Pasteurellaceae pathogenic to sea-farmed fish in the north-east Atlantic.</title>
        <authorList>
            <person name="Gulla S."/>
            <person name="Colquhoun D.J."/>
            <person name="Olsen A.B."/>
            <person name="Spilsberg B."/>
            <person name="Lagesen K."/>
            <person name="Aakesson C.P."/>
            <person name="Strom S."/>
            <person name="Manji F."/>
            <person name="Birkbeck T.H."/>
            <person name="Nilsen H.K."/>
        </authorList>
    </citation>
    <scope>NUCLEOTIDE SEQUENCE [LARGE SCALE GENOMIC DNA]</scope>
    <source>
        <strain evidence="10 11">NVIB3131</strain>
    </source>
</reference>
<keyword evidence="3 7" id="KW-0288">FMN</keyword>
<gene>
    <name evidence="10" type="ORF">QJU57_03260</name>
</gene>
<feature type="domain" description="Nitroreductase" evidence="9">
    <location>
        <begin position="9"/>
        <end position="163"/>
    </location>
</feature>
<comment type="similarity">
    <text evidence="1 7">Belongs to the nitroreductase family.</text>
</comment>
<sequence>MNSTLHLLQHRRSSRKFNDVAPNQAELDHILKAALRAPDHGLLKPYHFVVIDKSGMPQLKQHLIATVNEFDMGSSCLDTAESITSTTPMIIGVVCKYSDKKPIPEWEQMLTAGCATYAMQLAANAQGFETCWITNKWVEGSALRHAFGCTEKDKIIALIRIGKPAEQEQISTTSQSEAIESFVSYIK</sequence>
<feature type="binding site" evidence="8">
    <location>
        <position position="40"/>
    </location>
    <ligand>
        <name>FMN</name>
        <dbReference type="ChEBI" id="CHEBI:58210"/>
        <note>ligand shared between dimeric partners</note>
    </ligand>
</feature>
<evidence type="ECO:0000256" key="6">
    <source>
        <dbReference type="ARBA" id="ARBA00023027"/>
    </source>
</evidence>
<evidence type="ECO:0000313" key="11">
    <source>
        <dbReference type="Proteomes" id="UP001226020"/>
    </source>
</evidence>
<keyword evidence="2 7" id="KW-0285">Flavoprotein</keyword>
<name>A0AAW8CDR5_9PAST</name>
<dbReference type="EMBL" id="JASAXT010000004">
    <property type="protein sequence ID" value="MDP8148099.1"/>
    <property type="molecule type" value="Genomic_DNA"/>
</dbReference>
<dbReference type="Pfam" id="PF00881">
    <property type="entry name" value="Nitroreductase"/>
    <property type="match status" value="1"/>
</dbReference>
<comment type="caution">
    <text evidence="10">The sequence shown here is derived from an EMBL/GenBank/DDBJ whole genome shotgun (WGS) entry which is preliminary data.</text>
</comment>
<evidence type="ECO:0000256" key="8">
    <source>
        <dbReference type="PIRSR" id="PIRSR000232-1"/>
    </source>
</evidence>
<evidence type="ECO:0000256" key="7">
    <source>
        <dbReference type="PIRNR" id="PIRNR000232"/>
    </source>
</evidence>
<feature type="binding site" description="in other chain" evidence="8">
    <location>
        <begin position="11"/>
        <end position="13"/>
    </location>
    <ligand>
        <name>FMN</name>
        <dbReference type="ChEBI" id="CHEBI:58210"/>
        <note>ligand shared between dimeric partners</note>
    </ligand>
</feature>
<dbReference type="SUPFAM" id="SSF55469">
    <property type="entry name" value="FMN-dependent nitroreductase-like"/>
    <property type="match status" value="1"/>
</dbReference>
<keyword evidence="11" id="KW-1185">Reference proteome</keyword>